<dbReference type="InterPro" id="IPR014030">
    <property type="entry name" value="Ketoacyl_synth_N"/>
</dbReference>
<dbReference type="Pfam" id="PF00109">
    <property type="entry name" value="ketoacyl-synt"/>
    <property type="match status" value="1"/>
</dbReference>
<dbReference type="InterPro" id="IPR050091">
    <property type="entry name" value="PKS_NRPS_Biosynth_Enz"/>
</dbReference>
<dbReference type="InterPro" id="IPR020841">
    <property type="entry name" value="PKS_Beta-ketoAc_synthase_dom"/>
</dbReference>
<dbReference type="SUPFAM" id="SSF53901">
    <property type="entry name" value="Thiolase-like"/>
    <property type="match status" value="1"/>
</dbReference>
<keyword evidence="1" id="KW-0596">Phosphopantetheine</keyword>
<name>A0AAN4PF91_ASPLE</name>
<evidence type="ECO:0000256" key="4">
    <source>
        <dbReference type="RuleBase" id="RU003694"/>
    </source>
</evidence>
<dbReference type="Proteomes" id="UP000051487">
    <property type="component" value="Unassembled WGS sequence"/>
</dbReference>
<gene>
    <name evidence="6" type="ORF">ALT_2730</name>
</gene>
<dbReference type="PANTHER" id="PTHR43775:SF48">
    <property type="entry name" value="HIGHLY REDUCING POLYKETIDE SYNTHASE SDGA"/>
    <property type="match status" value="1"/>
</dbReference>
<dbReference type="GO" id="GO:0004312">
    <property type="term" value="F:fatty acid synthase activity"/>
    <property type="evidence" value="ECO:0007669"/>
    <property type="project" value="TreeGrafter"/>
</dbReference>
<dbReference type="PANTHER" id="PTHR43775">
    <property type="entry name" value="FATTY ACID SYNTHASE"/>
    <property type="match status" value="1"/>
</dbReference>
<evidence type="ECO:0000259" key="5">
    <source>
        <dbReference type="PROSITE" id="PS52004"/>
    </source>
</evidence>
<dbReference type="GO" id="GO:0006633">
    <property type="term" value="P:fatty acid biosynthetic process"/>
    <property type="evidence" value="ECO:0007669"/>
    <property type="project" value="TreeGrafter"/>
</dbReference>
<dbReference type="SMART" id="SM00825">
    <property type="entry name" value="PKS_KS"/>
    <property type="match status" value="1"/>
</dbReference>
<organism evidence="6 7">
    <name type="scientific">Aspergillus lentulus</name>
    <dbReference type="NCBI Taxonomy" id="293939"/>
    <lineage>
        <taxon>Eukaryota</taxon>
        <taxon>Fungi</taxon>
        <taxon>Dikarya</taxon>
        <taxon>Ascomycota</taxon>
        <taxon>Pezizomycotina</taxon>
        <taxon>Eurotiomycetes</taxon>
        <taxon>Eurotiomycetidae</taxon>
        <taxon>Eurotiales</taxon>
        <taxon>Aspergillaceae</taxon>
        <taxon>Aspergillus</taxon>
        <taxon>Aspergillus subgen. Fumigati</taxon>
    </lineage>
</organism>
<protein>
    <recommendedName>
        <fullName evidence="5">Ketosynthase family 3 (KS3) domain-containing protein</fullName>
    </recommendedName>
</protein>
<accession>A0AAN4PF91</accession>
<dbReference type="AlphaFoldDB" id="A0AAN4PF91"/>
<dbReference type="GO" id="GO:0044550">
    <property type="term" value="P:secondary metabolite biosynthetic process"/>
    <property type="evidence" value="ECO:0007669"/>
    <property type="project" value="TreeGrafter"/>
</dbReference>
<comment type="similarity">
    <text evidence="4">Belongs to the thiolase-like superfamily. Beta-ketoacyl-ACP synthases family.</text>
</comment>
<dbReference type="PROSITE" id="PS52004">
    <property type="entry name" value="KS3_2"/>
    <property type="match status" value="1"/>
</dbReference>
<proteinExistence type="inferred from homology"/>
<keyword evidence="2" id="KW-0597">Phosphoprotein</keyword>
<evidence type="ECO:0000256" key="2">
    <source>
        <dbReference type="ARBA" id="ARBA00022553"/>
    </source>
</evidence>
<feature type="domain" description="Ketosynthase family 3 (KS3)" evidence="5">
    <location>
        <begin position="1"/>
        <end position="186"/>
    </location>
</feature>
<sequence>MVLTGLLQSETCGWSHHGTTNTKESYFLPEDMPIVSVCRLSKLQMLSPTGRGRMWDAKADGYACGEGIVSVVLKRLSDAVTDGDPIECVIRATCVNQDGRTPCLTMPSGKAQLELIRSAYQMVNLDPALRAEDRCQYFEAYGTSTPAGDPQEASAIYQAFFGDMPSQRRAETEKLFVGSIDSEWTY</sequence>
<comment type="caution">
    <text evidence="6">The sequence shown here is derived from an EMBL/GenBank/DDBJ whole genome shotgun (WGS) entry which is preliminary data.</text>
</comment>
<dbReference type="Pfam" id="PF02801">
    <property type="entry name" value="Ketoacyl-synt_C"/>
    <property type="match status" value="1"/>
</dbReference>
<keyword evidence="4" id="KW-0808">Transferase</keyword>
<evidence type="ECO:0000256" key="3">
    <source>
        <dbReference type="ARBA" id="ARBA00023268"/>
    </source>
</evidence>
<evidence type="ECO:0000313" key="6">
    <source>
        <dbReference type="EMBL" id="GAQ05409.1"/>
    </source>
</evidence>
<keyword evidence="3" id="KW-0511">Multifunctional enzyme</keyword>
<reference evidence="6 7" key="1">
    <citation type="submission" date="2015-11" db="EMBL/GenBank/DDBJ databases">
        <title>Aspergillus lentulus strain IFM 54703T.</title>
        <authorList>
            <person name="Kusuya Y."/>
            <person name="Sakai K."/>
            <person name="Kamei K."/>
            <person name="Takahashi H."/>
            <person name="Yaguchi T."/>
        </authorList>
    </citation>
    <scope>NUCLEOTIDE SEQUENCE [LARGE SCALE GENOMIC DNA]</scope>
    <source>
        <strain evidence="6 7">IFM 54703</strain>
    </source>
</reference>
<dbReference type="CDD" id="cd00833">
    <property type="entry name" value="PKS"/>
    <property type="match status" value="1"/>
</dbReference>
<dbReference type="EMBL" id="BCLY01000005">
    <property type="protein sequence ID" value="GAQ05409.1"/>
    <property type="molecule type" value="Genomic_DNA"/>
</dbReference>
<evidence type="ECO:0000256" key="1">
    <source>
        <dbReference type="ARBA" id="ARBA00022450"/>
    </source>
</evidence>
<dbReference type="Gene3D" id="3.40.47.10">
    <property type="match status" value="1"/>
</dbReference>
<evidence type="ECO:0000313" key="7">
    <source>
        <dbReference type="Proteomes" id="UP000051487"/>
    </source>
</evidence>
<dbReference type="InterPro" id="IPR016039">
    <property type="entry name" value="Thiolase-like"/>
</dbReference>
<dbReference type="InterPro" id="IPR014031">
    <property type="entry name" value="Ketoacyl_synth_C"/>
</dbReference>